<dbReference type="InterPro" id="IPR035225">
    <property type="entry name" value="DUF5338"/>
</dbReference>
<feature type="compositionally biased region" description="Polar residues" evidence="1">
    <location>
        <begin position="68"/>
        <end position="85"/>
    </location>
</feature>
<dbReference type="EMBL" id="DXAN01000026">
    <property type="protein sequence ID" value="HJA09175.1"/>
    <property type="molecule type" value="Genomic_DNA"/>
</dbReference>
<gene>
    <name evidence="2" type="ORF">H9962_08320</name>
</gene>
<proteinExistence type="predicted"/>
<dbReference type="Proteomes" id="UP000824225">
    <property type="component" value="Unassembled WGS sequence"/>
</dbReference>
<protein>
    <submittedName>
        <fullName evidence="2">TraK family protein</fullName>
    </submittedName>
</protein>
<sequence>MNFTKGRRKGMGKIEFLANKPKILQMLAQGYSPLLVFEALCENKQVSISYRQFCRYVASLRRKPLSPAQRNTGSHSSTRVSTPDFTPSPLDAPELADCSSNGQTPTVTTRKERKRQHKKDKAEATGTLLLALPEDMVNFNPKHFTDLNSTPDSELDSEK</sequence>
<reference evidence="2" key="1">
    <citation type="journal article" date="2021" name="PeerJ">
        <title>Extensive microbial diversity within the chicken gut microbiome revealed by metagenomics and culture.</title>
        <authorList>
            <person name="Gilroy R."/>
            <person name="Ravi A."/>
            <person name="Getino M."/>
            <person name="Pursley I."/>
            <person name="Horton D.L."/>
            <person name="Alikhan N.F."/>
            <person name="Baker D."/>
            <person name="Gharbi K."/>
            <person name="Hall N."/>
            <person name="Watson M."/>
            <person name="Adriaenssens E.M."/>
            <person name="Foster-Nyarko E."/>
            <person name="Jarju S."/>
            <person name="Secka A."/>
            <person name="Antonio M."/>
            <person name="Oren A."/>
            <person name="Chaudhuri R.R."/>
            <person name="La Ragione R."/>
            <person name="Hildebrand F."/>
            <person name="Pallen M.J."/>
        </authorList>
    </citation>
    <scope>NUCLEOTIDE SEQUENCE</scope>
    <source>
        <strain evidence="2">CHK186-16707</strain>
    </source>
</reference>
<dbReference type="Pfam" id="PF17273">
    <property type="entry name" value="DUF5338"/>
    <property type="match status" value="1"/>
</dbReference>
<name>A0A9D2HFP7_9BACT</name>
<comment type="caution">
    <text evidence="2">The sequence shown here is derived from an EMBL/GenBank/DDBJ whole genome shotgun (WGS) entry which is preliminary data.</text>
</comment>
<reference evidence="2" key="2">
    <citation type="submission" date="2021-04" db="EMBL/GenBank/DDBJ databases">
        <authorList>
            <person name="Gilroy R."/>
        </authorList>
    </citation>
    <scope>NUCLEOTIDE SEQUENCE</scope>
    <source>
        <strain evidence="2">CHK186-16707</strain>
    </source>
</reference>
<evidence type="ECO:0000256" key="1">
    <source>
        <dbReference type="SAM" id="MobiDB-lite"/>
    </source>
</evidence>
<dbReference type="AlphaFoldDB" id="A0A9D2HFP7"/>
<accession>A0A9D2HFP7</accession>
<evidence type="ECO:0000313" key="3">
    <source>
        <dbReference type="Proteomes" id="UP000824225"/>
    </source>
</evidence>
<organism evidence="2 3">
    <name type="scientific">Candidatus Mailhella merdigallinarum</name>
    <dbReference type="NCBI Taxonomy" id="2838658"/>
    <lineage>
        <taxon>Bacteria</taxon>
        <taxon>Pseudomonadati</taxon>
        <taxon>Thermodesulfobacteriota</taxon>
        <taxon>Desulfovibrionia</taxon>
        <taxon>Desulfovibrionales</taxon>
        <taxon>Desulfovibrionaceae</taxon>
        <taxon>Mailhella</taxon>
    </lineage>
</organism>
<evidence type="ECO:0000313" key="2">
    <source>
        <dbReference type="EMBL" id="HJA09175.1"/>
    </source>
</evidence>
<feature type="compositionally biased region" description="Polar residues" evidence="1">
    <location>
        <begin position="98"/>
        <end position="108"/>
    </location>
</feature>
<feature type="region of interest" description="Disordered" evidence="1">
    <location>
        <begin position="64"/>
        <end position="127"/>
    </location>
</feature>